<organism evidence="1 2">
    <name type="scientific">Caerostris darwini</name>
    <dbReference type="NCBI Taxonomy" id="1538125"/>
    <lineage>
        <taxon>Eukaryota</taxon>
        <taxon>Metazoa</taxon>
        <taxon>Ecdysozoa</taxon>
        <taxon>Arthropoda</taxon>
        <taxon>Chelicerata</taxon>
        <taxon>Arachnida</taxon>
        <taxon>Araneae</taxon>
        <taxon>Araneomorphae</taxon>
        <taxon>Entelegynae</taxon>
        <taxon>Araneoidea</taxon>
        <taxon>Araneidae</taxon>
        <taxon>Caerostris</taxon>
    </lineage>
</organism>
<dbReference type="Proteomes" id="UP001054837">
    <property type="component" value="Unassembled WGS sequence"/>
</dbReference>
<protein>
    <submittedName>
        <fullName evidence="1">Uncharacterized protein</fullName>
    </submittedName>
</protein>
<name>A0AAV4PS63_9ARAC</name>
<keyword evidence="2" id="KW-1185">Reference proteome</keyword>
<sequence length="183" mass="20921">MYVTPDDISAPEKHRCGLLPTHAIARDWDLSSARTEHCYLPIDSNYLTRQFPVIGSTDVHLPSRLCSVPPDNGTWYRFCTEGHCPLQTGNAFRCKFPAQVPKLKMSCLVMRYSYHFLSGGRVKCLHAIWYSQHNRPVLSLQGKRTRRRSQCCEQTALTLKMDGLFAIWTSSAIARASWLRCGW</sequence>
<proteinExistence type="predicted"/>
<dbReference type="AlphaFoldDB" id="A0AAV4PS63"/>
<evidence type="ECO:0000313" key="1">
    <source>
        <dbReference type="EMBL" id="GIX99868.1"/>
    </source>
</evidence>
<gene>
    <name evidence="1" type="ORF">CDAR_238741</name>
</gene>
<dbReference type="EMBL" id="BPLQ01003353">
    <property type="protein sequence ID" value="GIX99868.1"/>
    <property type="molecule type" value="Genomic_DNA"/>
</dbReference>
<comment type="caution">
    <text evidence="1">The sequence shown here is derived from an EMBL/GenBank/DDBJ whole genome shotgun (WGS) entry which is preliminary data.</text>
</comment>
<reference evidence="1 2" key="1">
    <citation type="submission" date="2021-06" db="EMBL/GenBank/DDBJ databases">
        <title>Caerostris darwini draft genome.</title>
        <authorList>
            <person name="Kono N."/>
            <person name="Arakawa K."/>
        </authorList>
    </citation>
    <scope>NUCLEOTIDE SEQUENCE [LARGE SCALE GENOMIC DNA]</scope>
</reference>
<evidence type="ECO:0000313" key="2">
    <source>
        <dbReference type="Proteomes" id="UP001054837"/>
    </source>
</evidence>
<accession>A0AAV4PS63</accession>